<name>A0A2Z5R2L0_9MICC</name>
<dbReference type="AlphaFoldDB" id="A0A2Z5R2L0"/>
<evidence type="ECO:0000256" key="1">
    <source>
        <dbReference type="SAM" id="MobiDB-lite"/>
    </source>
</evidence>
<evidence type="ECO:0000313" key="2">
    <source>
        <dbReference type="EMBL" id="BAV88995.1"/>
    </source>
</evidence>
<dbReference type="EMBL" id="AP017895">
    <property type="protein sequence ID" value="BAV88995.1"/>
    <property type="molecule type" value="Genomic_DNA"/>
</dbReference>
<reference evidence="2 3" key="1">
    <citation type="submission" date="2016-10" db="EMBL/GenBank/DDBJ databases">
        <title>Genome sequence of Rothia aeria strain JCM11412.</title>
        <authorList>
            <person name="Nambu T."/>
        </authorList>
    </citation>
    <scope>NUCLEOTIDE SEQUENCE [LARGE SCALE GENOMIC DNA]</scope>
    <source>
        <strain evidence="2 3">JCM 11412</strain>
    </source>
</reference>
<accession>A0A2Z5R2L0</accession>
<dbReference type="Proteomes" id="UP000250241">
    <property type="component" value="Chromosome"/>
</dbReference>
<dbReference type="KEGG" id="raj:RA11412_2696"/>
<keyword evidence="3" id="KW-1185">Reference proteome</keyword>
<organism evidence="2 3">
    <name type="scientific">Rothia aeria</name>
    <dbReference type="NCBI Taxonomy" id="172042"/>
    <lineage>
        <taxon>Bacteria</taxon>
        <taxon>Bacillati</taxon>
        <taxon>Actinomycetota</taxon>
        <taxon>Actinomycetes</taxon>
        <taxon>Micrococcales</taxon>
        <taxon>Micrococcaceae</taxon>
        <taxon>Rothia</taxon>
    </lineage>
</organism>
<sequence length="43" mass="4307">MQHKTAQAEAACGAPLLDAPQAPKTVVVAGTGPARSPQSSHLL</sequence>
<gene>
    <name evidence="2" type="ORF">RA11412_2696</name>
</gene>
<protein>
    <submittedName>
        <fullName evidence="2">2-succinyl-5-enolpyruvyl-6-hydroxy-3-cyclohexene-1-carboxylic-acid synthase</fullName>
    </submittedName>
</protein>
<proteinExistence type="predicted"/>
<feature type="region of interest" description="Disordered" evidence="1">
    <location>
        <begin position="1"/>
        <end position="21"/>
    </location>
</feature>
<evidence type="ECO:0000313" key="3">
    <source>
        <dbReference type="Proteomes" id="UP000250241"/>
    </source>
</evidence>